<organism evidence="2 3">
    <name type="scientific">Flavobacterium xinjiangense</name>
    <dbReference type="NCBI Taxonomy" id="178356"/>
    <lineage>
        <taxon>Bacteria</taxon>
        <taxon>Pseudomonadati</taxon>
        <taxon>Bacteroidota</taxon>
        <taxon>Flavobacteriia</taxon>
        <taxon>Flavobacteriales</taxon>
        <taxon>Flavobacteriaceae</taxon>
        <taxon>Flavobacterium</taxon>
    </lineage>
</organism>
<evidence type="ECO:0000256" key="1">
    <source>
        <dbReference type="SAM" id="MobiDB-lite"/>
    </source>
</evidence>
<dbReference type="Gene3D" id="3.30.420.60">
    <property type="entry name" value="eRF1 domain 2"/>
    <property type="match status" value="1"/>
</dbReference>
<dbReference type="STRING" id="178356.SAMN05216269_10229"/>
<dbReference type="RefSeq" id="WP_073204902.1">
    <property type="nucleotide sequence ID" value="NZ_FRCL01000002.1"/>
</dbReference>
<dbReference type="AlphaFoldDB" id="A0A1M7F566"/>
<evidence type="ECO:0008006" key="4">
    <source>
        <dbReference type="Google" id="ProtNLM"/>
    </source>
</evidence>
<dbReference type="InterPro" id="IPR042226">
    <property type="entry name" value="eFR1_2_sf"/>
</dbReference>
<dbReference type="SUPFAM" id="SSF53137">
    <property type="entry name" value="Translational machinery components"/>
    <property type="match status" value="1"/>
</dbReference>
<evidence type="ECO:0000313" key="3">
    <source>
        <dbReference type="Proteomes" id="UP000184092"/>
    </source>
</evidence>
<dbReference type="EMBL" id="FRCL01000002">
    <property type="protein sequence ID" value="SHL98797.1"/>
    <property type="molecule type" value="Genomic_DNA"/>
</dbReference>
<keyword evidence="3" id="KW-1185">Reference proteome</keyword>
<reference evidence="3" key="1">
    <citation type="submission" date="2016-11" db="EMBL/GenBank/DDBJ databases">
        <authorList>
            <person name="Varghese N."/>
            <person name="Submissions S."/>
        </authorList>
    </citation>
    <scope>NUCLEOTIDE SEQUENCE [LARGE SCALE GENOMIC DNA]</scope>
    <source>
        <strain evidence="3">CGMCC 1.2749</strain>
    </source>
</reference>
<gene>
    <name evidence="2" type="ORF">SAMN05216269_10229</name>
</gene>
<protein>
    <recommendedName>
        <fullName evidence="4">Protein required for attachment to host cells</fullName>
    </recommendedName>
</protein>
<dbReference type="OrthoDB" id="594984at2"/>
<dbReference type="Proteomes" id="UP000184092">
    <property type="component" value="Unassembled WGS sequence"/>
</dbReference>
<name>A0A1M7F566_9FLAO</name>
<proteinExistence type="predicted"/>
<accession>A0A1M7F566</accession>
<feature type="region of interest" description="Disordered" evidence="1">
    <location>
        <begin position="39"/>
        <end position="63"/>
    </location>
</feature>
<evidence type="ECO:0000313" key="2">
    <source>
        <dbReference type="EMBL" id="SHL98797.1"/>
    </source>
</evidence>
<sequence length="136" mass="15462">MKRQTGIWIDTSKAIIVTLEGGKDEKISEIDSDVENSVYHDKEGNKGTFSGGHHGNSESKFENRKKEQLDFFIKEVLSYVKGADELFVFGPAETKIRLEQKIQDEKLFTNKLKAVETADKMTLNEIVAKVKKFYVS</sequence>